<keyword evidence="4" id="KW-1185">Reference proteome</keyword>
<dbReference type="AlphaFoldDB" id="A0ABD3LNK9"/>
<dbReference type="Proteomes" id="UP001634007">
    <property type="component" value="Unassembled WGS sequence"/>
</dbReference>
<proteinExistence type="predicted"/>
<accession>A0ABD3LNK9</accession>
<feature type="region of interest" description="Disordered" evidence="1">
    <location>
        <begin position="82"/>
        <end position="107"/>
    </location>
</feature>
<dbReference type="EMBL" id="JBJKBG010000002">
    <property type="protein sequence ID" value="KAL3751416.1"/>
    <property type="molecule type" value="Genomic_DNA"/>
</dbReference>
<feature type="chain" id="PRO_5044750678" evidence="2">
    <location>
        <begin position="43"/>
        <end position="107"/>
    </location>
</feature>
<feature type="signal peptide" evidence="2">
    <location>
        <begin position="1"/>
        <end position="42"/>
    </location>
</feature>
<comment type="caution">
    <text evidence="3">The sequence shown here is derived from an EMBL/GenBank/DDBJ whole genome shotgun (WGS) entry which is preliminary data.</text>
</comment>
<evidence type="ECO:0000313" key="3">
    <source>
        <dbReference type="EMBL" id="KAL3751416.1"/>
    </source>
</evidence>
<gene>
    <name evidence="3" type="ORF">ACJRO7_012269</name>
</gene>
<reference evidence="3 4" key="1">
    <citation type="submission" date="2024-11" db="EMBL/GenBank/DDBJ databases">
        <title>Chromosome-level genome assembly of Eucalyptus globulus Labill. provides insights into its genome evolution.</title>
        <authorList>
            <person name="Li X."/>
        </authorList>
    </citation>
    <scope>NUCLEOTIDE SEQUENCE [LARGE SCALE GENOMIC DNA]</scope>
    <source>
        <strain evidence="3">CL2024</strain>
        <tissue evidence="3">Fresh tender leaves</tissue>
    </source>
</reference>
<evidence type="ECO:0000313" key="4">
    <source>
        <dbReference type="Proteomes" id="UP001634007"/>
    </source>
</evidence>
<evidence type="ECO:0000256" key="1">
    <source>
        <dbReference type="SAM" id="MobiDB-lite"/>
    </source>
</evidence>
<name>A0ABD3LNK9_EUCGL</name>
<protein>
    <submittedName>
        <fullName evidence="3">Uncharacterized protein</fullName>
    </submittedName>
</protein>
<keyword evidence="2" id="KW-0732">Signal</keyword>
<organism evidence="3 4">
    <name type="scientific">Eucalyptus globulus</name>
    <name type="common">Tasmanian blue gum</name>
    <dbReference type="NCBI Taxonomy" id="34317"/>
    <lineage>
        <taxon>Eukaryota</taxon>
        <taxon>Viridiplantae</taxon>
        <taxon>Streptophyta</taxon>
        <taxon>Embryophyta</taxon>
        <taxon>Tracheophyta</taxon>
        <taxon>Spermatophyta</taxon>
        <taxon>Magnoliopsida</taxon>
        <taxon>eudicotyledons</taxon>
        <taxon>Gunneridae</taxon>
        <taxon>Pentapetalae</taxon>
        <taxon>rosids</taxon>
        <taxon>malvids</taxon>
        <taxon>Myrtales</taxon>
        <taxon>Myrtaceae</taxon>
        <taxon>Myrtoideae</taxon>
        <taxon>Eucalypteae</taxon>
        <taxon>Eucalyptus</taxon>
    </lineage>
</organism>
<evidence type="ECO:0000256" key="2">
    <source>
        <dbReference type="SAM" id="SignalP"/>
    </source>
</evidence>
<sequence length="107" mass="11590">MAASSSSPSSPSPSPLPTSRTLLSKLLRVSVLILLLVNSCSAARHLGMANPASPRVALNWDQPRRQEGVTSFRHRGRVFNFFPKGSTVPPSGPSKRHNEETDSEPQD</sequence>